<evidence type="ECO:0000313" key="3">
    <source>
        <dbReference type="EMBL" id="KAK6503728.1"/>
    </source>
</evidence>
<feature type="region of interest" description="Disordered" evidence="1">
    <location>
        <begin position="281"/>
        <end position="330"/>
    </location>
</feature>
<protein>
    <recommendedName>
        <fullName evidence="2">DUF7918 domain-containing protein</fullName>
    </recommendedName>
</protein>
<dbReference type="Proteomes" id="UP001370758">
    <property type="component" value="Unassembled WGS sequence"/>
</dbReference>
<evidence type="ECO:0000256" key="1">
    <source>
        <dbReference type="SAM" id="MobiDB-lite"/>
    </source>
</evidence>
<dbReference type="InterPro" id="IPR057678">
    <property type="entry name" value="DUF7918"/>
</dbReference>
<name>A0AAV9WDS9_9PEZI</name>
<reference evidence="3 4" key="1">
    <citation type="submission" date="2023-08" db="EMBL/GenBank/DDBJ databases">
        <authorList>
            <person name="Palmer J.M."/>
        </authorList>
    </citation>
    <scope>NUCLEOTIDE SEQUENCE [LARGE SCALE GENOMIC DNA]</scope>
    <source>
        <strain evidence="3 4">TWF481</strain>
    </source>
</reference>
<gene>
    <name evidence="3" type="ORF">TWF481_008732</name>
</gene>
<evidence type="ECO:0000259" key="2">
    <source>
        <dbReference type="Pfam" id="PF25534"/>
    </source>
</evidence>
<feature type="compositionally biased region" description="Basic and acidic residues" evidence="1">
    <location>
        <begin position="281"/>
        <end position="301"/>
    </location>
</feature>
<dbReference type="AlphaFoldDB" id="A0AAV9WDS9"/>
<dbReference type="Pfam" id="PF25534">
    <property type="entry name" value="DUF7918"/>
    <property type="match status" value="1"/>
</dbReference>
<evidence type="ECO:0000313" key="4">
    <source>
        <dbReference type="Proteomes" id="UP001370758"/>
    </source>
</evidence>
<proteinExistence type="predicted"/>
<keyword evidence="4" id="KW-1185">Reference proteome</keyword>
<sequence length="330" mass="37347">MPTLRNITCNVQIDGKPLETFPGNSLGHVHECYIIADEKKPYTLNFEFGKTGSKRHCIWVRVDGQVVNSASCGESTLEIAGSRYGLYARRGQPVWEYRHLEFKKLSEIGTPGQIETSKESLNNIGTICIYVRRQHGPLEVVDEDVTENLHKYRTFKRLGSVPKKEMKKRNISHGTDISTEVSEFYDATKCSNPRDVERTDHVIFVFNYASRGKGGSVNIKDVASANGKRVEMLRKMGVLSKEQMKIDDDLVGMNMDTLQQEIMKLRNKKSTFGWLWSGKNKDREDKATEAASESEKGKLESEDSNSSCASEKSLMKKDDKKSKAKKLLCF</sequence>
<organism evidence="3 4">
    <name type="scientific">Arthrobotrys musiformis</name>
    <dbReference type="NCBI Taxonomy" id="47236"/>
    <lineage>
        <taxon>Eukaryota</taxon>
        <taxon>Fungi</taxon>
        <taxon>Dikarya</taxon>
        <taxon>Ascomycota</taxon>
        <taxon>Pezizomycotina</taxon>
        <taxon>Orbiliomycetes</taxon>
        <taxon>Orbiliales</taxon>
        <taxon>Orbiliaceae</taxon>
        <taxon>Arthrobotrys</taxon>
    </lineage>
</organism>
<feature type="domain" description="DUF7918" evidence="2">
    <location>
        <begin position="7"/>
        <end position="212"/>
    </location>
</feature>
<dbReference type="EMBL" id="JAVHJL010000005">
    <property type="protein sequence ID" value="KAK6503728.1"/>
    <property type="molecule type" value="Genomic_DNA"/>
</dbReference>
<accession>A0AAV9WDS9</accession>
<comment type="caution">
    <text evidence="3">The sequence shown here is derived from an EMBL/GenBank/DDBJ whole genome shotgun (WGS) entry which is preliminary data.</text>
</comment>